<accession>A0ABQ8J6E3</accession>
<evidence type="ECO:0000313" key="3">
    <source>
        <dbReference type="Proteomes" id="UP000887458"/>
    </source>
</evidence>
<dbReference type="EMBL" id="NJHN03000066">
    <property type="protein sequence ID" value="KAH9418126.1"/>
    <property type="molecule type" value="Genomic_DNA"/>
</dbReference>
<feature type="transmembrane region" description="Helical" evidence="1">
    <location>
        <begin position="12"/>
        <end position="29"/>
    </location>
</feature>
<organism evidence="2 3">
    <name type="scientific">Dermatophagoides pteronyssinus</name>
    <name type="common">European house dust mite</name>
    <dbReference type="NCBI Taxonomy" id="6956"/>
    <lineage>
        <taxon>Eukaryota</taxon>
        <taxon>Metazoa</taxon>
        <taxon>Ecdysozoa</taxon>
        <taxon>Arthropoda</taxon>
        <taxon>Chelicerata</taxon>
        <taxon>Arachnida</taxon>
        <taxon>Acari</taxon>
        <taxon>Acariformes</taxon>
        <taxon>Sarcoptiformes</taxon>
        <taxon>Astigmata</taxon>
        <taxon>Psoroptidia</taxon>
        <taxon>Analgoidea</taxon>
        <taxon>Pyroglyphidae</taxon>
        <taxon>Dermatophagoidinae</taxon>
        <taxon>Dermatophagoides</taxon>
    </lineage>
</organism>
<keyword evidence="1" id="KW-1133">Transmembrane helix</keyword>
<keyword evidence="1" id="KW-0472">Membrane</keyword>
<proteinExistence type="predicted"/>
<name>A0ABQ8J6E3_DERPT</name>
<comment type="caution">
    <text evidence="2">The sequence shown here is derived from an EMBL/GenBank/DDBJ whole genome shotgun (WGS) entry which is preliminary data.</text>
</comment>
<keyword evidence="1" id="KW-0812">Transmembrane</keyword>
<dbReference type="Proteomes" id="UP000887458">
    <property type="component" value="Unassembled WGS sequence"/>
</dbReference>
<protein>
    <submittedName>
        <fullName evidence="2">Uncharacterized protein</fullName>
    </submittedName>
</protein>
<reference evidence="2 3" key="2">
    <citation type="journal article" date="2022" name="Mol. Biol. Evol.">
        <title>Comparative Genomics Reveals Insights into the Divergent Evolution of Astigmatic Mites and Household Pest Adaptations.</title>
        <authorList>
            <person name="Xiong Q."/>
            <person name="Wan A.T."/>
            <person name="Liu X."/>
            <person name="Fung C.S."/>
            <person name="Xiao X."/>
            <person name="Malainual N."/>
            <person name="Hou J."/>
            <person name="Wang L."/>
            <person name="Wang M."/>
            <person name="Yang K.Y."/>
            <person name="Cui Y."/>
            <person name="Leung E.L."/>
            <person name="Nong W."/>
            <person name="Shin S.K."/>
            <person name="Au S.W."/>
            <person name="Jeong K.Y."/>
            <person name="Chew F.T."/>
            <person name="Hui J.H."/>
            <person name="Leung T.F."/>
            <person name="Tungtrongchitr A."/>
            <person name="Zhong N."/>
            <person name="Liu Z."/>
            <person name="Tsui S.K."/>
        </authorList>
    </citation>
    <scope>NUCLEOTIDE SEQUENCE [LARGE SCALE GENOMIC DNA]</scope>
    <source>
        <strain evidence="2">Derp</strain>
    </source>
</reference>
<sequence length="60" mass="6983">MLWPCSTNTQYTILLVYVLYAGNNFRIAIMSRSSLIQIINKTDSNAELEHHFYKEENPSC</sequence>
<evidence type="ECO:0000313" key="2">
    <source>
        <dbReference type="EMBL" id="KAH9418126.1"/>
    </source>
</evidence>
<evidence type="ECO:0000256" key="1">
    <source>
        <dbReference type="SAM" id="Phobius"/>
    </source>
</evidence>
<reference evidence="2 3" key="1">
    <citation type="journal article" date="2018" name="J. Allergy Clin. Immunol.">
        <title>High-quality assembly of Dermatophagoides pteronyssinus genome and transcriptome reveals a wide range of novel allergens.</title>
        <authorList>
            <person name="Liu X.Y."/>
            <person name="Yang K.Y."/>
            <person name="Wang M.Q."/>
            <person name="Kwok J.S."/>
            <person name="Zeng X."/>
            <person name="Yang Z."/>
            <person name="Xiao X.J."/>
            <person name="Lau C.P."/>
            <person name="Li Y."/>
            <person name="Huang Z.M."/>
            <person name="Ba J.G."/>
            <person name="Yim A.K."/>
            <person name="Ouyang C.Y."/>
            <person name="Ngai S.M."/>
            <person name="Chan T.F."/>
            <person name="Leung E.L."/>
            <person name="Liu L."/>
            <person name="Liu Z.G."/>
            <person name="Tsui S.K."/>
        </authorList>
    </citation>
    <scope>NUCLEOTIDE SEQUENCE [LARGE SCALE GENOMIC DNA]</scope>
    <source>
        <strain evidence="2">Derp</strain>
    </source>
</reference>
<gene>
    <name evidence="2" type="ORF">DERP_014088</name>
</gene>
<keyword evidence="3" id="KW-1185">Reference proteome</keyword>